<evidence type="ECO:0000313" key="1">
    <source>
        <dbReference type="EMBL" id="GAG90592.1"/>
    </source>
</evidence>
<dbReference type="Pfam" id="PF13385">
    <property type="entry name" value="Laminin_G_3"/>
    <property type="match status" value="1"/>
</dbReference>
<name>X1CBJ9_9ZZZZ</name>
<dbReference type="InterPro" id="IPR013320">
    <property type="entry name" value="ConA-like_dom_sf"/>
</dbReference>
<dbReference type="SUPFAM" id="SSF49899">
    <property type="entry name" value="Concanavalin A-like lectins/glucanases"/>
    <property type="match status" value="1"/>
</dbReference>
<comment type="caution">
    <text evidence="1">The sequence shown here is derived from an EMBL/GenBank/DDBJ whole genome shotgun (WGS) entry which is preliminary data.</text>
</comment>
<dbReference type="Gene3D" id="2.60.120.200">
    <property type="match status" value="1"/>
</dbReference>
<protein>
    <submittedName>
        <fullName evidence="1">Uncharacterized protein</fullName>
    </submittedName>
</protein>
<reference evidence="1" key="1">
    <citation type="journal article" date="2014" name="Front. Microbiol.">
        <title>High frequency of phylogenetically diverse reductive dehalogenase-homologous genes in deep subseafloor sedimentary metagenomes.</title>
        <authorList>
            <person name="Kawai M."/>
            <person name="Futagami T."/>
            <person name="Toyoda A."/>
            <person name="Takaki Y."/>
            <person name="Nishi S."/>
            <person name="Hori S."/>
            <person name="Arai W."/>
            <person name="Tsubouchi T."/>
            <person name="Morono Y."/>
            <person name="Uchiyama I."/>
            <person name="Ito T."/>
            <person name="Fujiyama A."/>
            <person name="Inagaki F."/>
            <person name="Takami H."/>
        </authorList>
    </citation>
    <scope>NUCLEOTIDE SEQUENCE</scope>
    <source>
        <strain evidence="1">Expedition CK06-06</strain>
    </source>
</reference>
<gene>
    <name evidence="1" type="ORF">S01H4_50183</name>
</gene>
<sequence>ALLPEVSVVALACLILNKAPGKEICAGSNMADDAVRVISPAVALGVIVTSSLFFKSFLGRNGPLAKSIVDKSEWLLRLEATEKLRLMLQDESVDKTAYRESITALSAGYHIVHATYNGVGGSKAANGIKLYVDGAEVASRAINDDDYVAMENLAAKVTIGARYAAGVLSQYFKNKMDNVVIFNKELTAAEVAATYTKPDTNFTDWVVRDLSSGYPICETPSPYQEDDLFELQFRQSADVMWIVHPDYAPRKLSRTTPTSFDLSTIDFANGPF</sequence>
<accession>X1CBJ9</accession>
<feature type="non-terminal residue" evidence="1">
    <location>
        <position position="1"/>
    </location>
</feature>
<proteinExistence type="predicted"/>
<feature type="non-terminal residue" evidence="1">
    <location>
        <position position="272"/>
    </location>
</feature>
<organism evidence="1">
    <name type="scientific">marine sediment metagenome</name>
    <dbReference type="NCBI Taxonomy" id="412755"/>
    <lineage>
        <taxon>unclassified sequences</taxon>
        <taxon>metagenomes</taxon>
        <taxon>ecological metagenomes</taxon>
    </lineage>
</organism>
<dbReference type="EMBL" id="BART01028468">
    <property type="protein sequence ID" value="GAG90592.1"/>
    <property type="molecule type" value="Genomic_DNA"/>
</dbReference>
<dbReference type="AlphaFoldDB" id="X1CBJ9"/>